<gene>
    <name evidence="3" type="ORF">ACFR9S_04385</name>
</gene>
<dbReference type="SUPFAM" id="SSF75304">
    <property type="entry name" value="Amidase signature (AS) enzymes"/>
    <property type="match status" value="1"/>
</dbReference>
<dbReference type="Proteomes" id="UP001597111">
    <property type="component" value="Unassembled WGS sequence"/>
</dbReference>
<evidence type="ECO:0000256" key="1">
    <source>
        <dbReference type="SAM" id="MobiDB-lite"/>
    </source>
</evidence>
<feature type="region of interest" description="Disordered" evidence="1">
    <location>
        <begin position="150"/>
        <end position="175"/>
    </location>
</feature>
<protein>
    <submittedName>
        <fullName evidence="3">Amidase family protein</fullName>
    </submittedName>
</protein>
<comment type="caution">
    <text evidence="3">The sequence shown here is derived from an EMBL/GenBank/DDBJ whole genome shotgun (WGS) entry which is preliminary data.</text>
</comment>
<evidence type="ECO:0000313" key="3">
    <source>
        <dbReference type="EMBL" id="MFD1525541.1"/>
    </source>
</evidence>
<feature type="compositionally biased region" description="Low complexity" evidence="1">
    <location>
        <begin position="165"/>
        <end position="175"/>
    </location>
</feature>
<proteinExistence type="predicted"/>
<dbReference type="Gene3D" id="3.90.1300.10">
    <property type="entry name" value="Amidase signature (AS) domain"/>
    <property type="match status" value="1"/>
</dbReference>
<keyword evidence="4" id="KW-1185">Reference proteome</keyword>
<feature type="domain" description="Amidase" evidence="2">
    <location>
        <begin position="75"/>
        <end position="174"/>
    </location>
</feature>
<organism evidence="3 4">
    <name type="scientific">Halolamina salina</name>
    <dbReference type="NCBI Taxonomy" id="1220023"/>
    <lineage>
        <taxon>Archaea</taxon>
        <taxon>Methanobacteriati</taxon>
        <taxon>Methanobacteriota</taxon>
        <taxon>Stenosarchaea group</taxon>
        <taxon>Halobacteria</taxon>
        <taxon>Halobacteriales</taxon>
        <taxon>Haloferacaceae</taxon>
    </lineage>
</organism>
<name>A0ABD6B505_9EURY</name>
<dbReference type="RefSeq" id="WP_379818137.1">
    <property type="nucleotide sequence ID" value="NZ_JBHUDH010000035.1"/>
</dbReference>
<evidence type="ECO:0000313" key="4">
    <source>
        <dbReference type="Proteomes" id="UP001597111"/>
    </source>
</evidence>
<feature type="non-terminal residue" evidence="3">
    <location>
        <position position="175"/>
    </location>
</feature>
<dbReference type="InterPro" id="IPR023631">
    <property type="entry name" value="Amidase_dom"/>
</dbReference>
<dbReference type="PANTHER" id="PTHR11895">
    <property type="entry name" value="TRANSAMIDASE"/>
    <property type="match status" value="1"/>
</dbReference>
<dbReference type="AlphaFoldDB" id="A0ABD6B505"/>
<dbReference type="EMBL" id="JBHUDH010000035">
    <property type="protein sequence ID" value="MFD1525541.1"/>
    <property type="molecule type" value="Genomic_DNA"/>
</dbReference>
<dbReference type="PANTHER" id="PTHR11895:SF170">
    <property type="entry name" value="AMIDASE"/>
    <property type="match status" value="1"/>
</dbReference>
<reference evidence="3 4" key="1">
    <citation type="journal article" date="2019" name="Int. J. Syst. Evol. Microbiol.">
        <title>The Global Catalogue of Microorganisms (GCM) 10K type strain sequencing project: providing services to taxonomists for standard genome sequencing and annotation.</title>
        <authorList>
            <consortium name="The Broad Institute Genomics Platform"/>
            <consortium name="The Broad Institute Genome Sequencing Center for Infectious Disease"/>
            <person name="Wu L."/>
            <person name="Ma J."/>
        </authorList>
    </citation>
    <scope>NUCLEOTIDE SEQUENCE [LARGE SCALE GENOMIC DNA]</scope>
    <source>
        <strain evidence="3 4">CGMCC 1.12285</strain>
    </source>
</reference>
<feature type="region of interest" description="Disordered" evidence="1">
    <location>
        <begin position="40"/>
        <end position="62"/>
    </location>
</feature>
<dbReference type="InterPro" id="IPR000120">
    <property type="entry name" value="Amidase"/>
</dbReference>
<dbReference type="InterPro" id="IPR036928">
    <property type="entry name" value="AS_sf"/>
</dbReference>
<evidence type="ECO:0000259" key="2">
    <source>
        <dbReference type="Pfam" id="PF01425"/>
    </source>
</evidence>
<accession>A0ABD6B505</accession>
<dbReference type="Pfam" id="PF01425">
    <property type="entry name" value="Amidase"/>
    <property type="match status" value="1"/>
</dbReference>
<sequence>MSDSPSPEDVAAYADRLSLSVADADALAEQFAEQDAVLDAFDAEPPAAPPEREHWDPDPETDELGAWLTRCDVGREGASGPLDGLTVGVKDNVAVAGVPMTCGSPLLTDPAYVPARDATVVDRLLDAGARIVGKTNMDEFAFGGSRESMRLRLARNPHDPERQPGSSSAGSGIAA</sequence>